<dbReference type="OrthoDB" id="6132563at2759"/>
<accession>A0A8B8CCQ4</accession>
<dbReference type="GeneID" id="111118392"/>
<evidence type="ECO:0000313" key="4">
    <source>
        <dbReference type="RefSeq" id="XP_022313548.1"/>
    </source>
</evidence>
<feature type="signal peptide" evidence="1">
    <location>
        <begin position="1"/>
        <end position="20"/>
    </location>
</feature>
<protein>
    <submittedName>
        <fullName evidence="4">Uncharacterized protein LOC111118392</fullName>
    </submittedName>
</protein>
<gene>
    <name evidence="4" type="primary">LOC111118392</name>
</gene>
<evidence type="ECO:0000313" key="3">
    <source>
        <dbReference type="Proteomes" id="UP000694844"/>
    </source>
</evidence>
<feature type="domain" description="Reelin" evidence="2">
    <location>
        <begin position="33"/>
        <end position="165"/>
    </location>
</feature>
<dbReference type="RefSeq" id="XP_022313548.1">
    <property type="nucleotide sequence ID" value="XM_022457840.1"/>
</dbReference>
<dbReference type="Proteomes" id="UP000694844">
    <property type="component" value="Chromosome 2"/>
</dbReference>
<keyword evidence="3" id="KW-1185">Reference proteome</keyword>
<evidence type="ECO:0000256" key="1">
    <source>
        <dbReference type="SAM" id="SignalP"/>
    </source>
</evidence>
<feature type="chain" id="PRO_5034398003" evidence="1">
    <location>
        <begin position="21"/>
        <end position="237"/>
    </location>
</feature>
<keyword evidence="1" id="KW-0732">Signal</keyword>
<dbReference type="AlphaFoldDB" id="A0A8B8CCQ4"/>
<reference evidence="4" key="1">
    <citation type="submission" date="2025-08" db="UniProtKB">
        <authorList>
            <consortium name="RefSeq"/>
        </authorList>
    </citation>
    <scope>IDENTIFICATION</scope>
    <source>
        <tissue evidence="4">Whole sample</tissue>
    </source>
</reference>
<organism evidence="3 4">
    <name type="scientific">Crassostrea virginica</name>
    <name type="common">Eastern oyster</name>
    <dbReference type="NCBI Taxonomy" id="6565"/>
    <lineage>
        <taxon>Eukaryota</taxon>
        <taxon>Metazoa</taxon>
        <taxon>Spiralia</taxon>
        <taxon>Lophotrochozoa</taxon>
        <taxon>Mollusca</taxon>
        <taxon>Bivalvia</taxon>
        <taxon>Autobranchia</taxon>
        <taxon>Pteriomorphia</taxon>
        <taxon>Ostreida</taxon>
        <taxon>Ostreoidea</taxon>
        <taxon>Ostreidae</taxon>
        <taxon>Crassostrea</taxon>
    </lineage>
</organism>
<sequence>MKSVTLAHVCLILLIKKSTGNGISPFTNAEKECRTMLPSRLRSPAREDRNLFSVHVSDTLYHENMHHVLVTVSNRTAEGYILGVLLQPRLVGCDGPDVDHNVGEFEMLETDNYFRFLNCRKNPKGTVVTNIWTGKPYSGDIKVNFVIANTRRKLKFRATIISQDGQLYVNNDSEEIRYIPVNGVDPDDSKECPRIKALPFVSDSGASSDYRSGLSISSAILFLLSYMLSCDISNILF</sequence>
<proteinExistence type="predicted"/>
<name>A0A8B8CCQ4_CRAVI</name>
<dbReference type="KEGG" id="cvn:111118392"/>
<dbReference type="Pfam" id="PF02014">
    <property type="entry name" value="Reeler"/>
    <property type="match status" value="1"/>
</dbReference>
<dbReference type="InterPro" id="IPR002861">
    <property type="entry name" value="Reeler_dom"/>
</dbReference>
<evidence type="ECO:0000259" key="2">
    <source>
        <dbReference type="Pfam" id="PF02014"/>
    </source>
</evidence>